<name>A0A9P4N6I3_9PLEO</name>
<dbReference type="Proteomes" id="UP000800093">
    <property type="component" value="Unassembled WGS sequence"/>
</dbReference>
<feature type="compositionally biased region" description="Polar residues" evidence="2">
    <location>
        <begin position="170"/>
        <end position="180"/>
    </location>
</feature>
<feature type="region of interest" description="Disordered" evidence="2">
    <location>
        <begin position="229"/>
        <end position="277"/>
    </location>
</feature>
<feature type="region of interest" description="Disordered" evidence="2">
    <location>
        <begin position="162"/>
        <end position="193"/>
    </location>
</feature>
<evidence type="ECO:0000313" key="6">
    <source>
        <dbReference type="Proteomes" id="UP000800093"/>
    </source>
</evidence>
<feature type="region of interest" description="Disordered" evidence="2">
    <location>
        <begin position="485"/>
        <end position="510"/>
    </location>
</feature>
<dbReference type="EMBL" id="ML986590">
    <property type="protein sequence ID" value="KAF2267523.1"/>
    <property type="molecule type" value="Genomic_DNA"/>
</dbReference>
<feature type="compositionally biased region" description="Basic and acidic residues" evidence="2">
    <location>
        <begin position="488"/>
        <end position="501"/>
    </location>
</feature>
<proteinExistence type="predicted"/>
<dbReference type="InterPro" id="IPR029191">
    <property type="entry name" value="Uds1"/>
</dbReference>
<sequence>MASNGLRTQYPYAGDPLSPRPLYDFPSPTSNYPSGVGGASPGLIPMAYQSTPRFGSSAFVPPPNVFLEAHKGAVQEPSMETPRAFRQRRSDILYRDPVAMHLLVETAMGDSQLFDILTVEEVESLKQEQKTLDARIGSLRRKLESETKIRDAAQSITRLTSKKIKGHQSGRGSRGSNAVRDTSAKSEEELAMSNRKVEELTQELLEVETRTRNIDTQLLVHTAGVLQLTHNGPAKRRQAAQESAAGVQRPDSPASLDAYETDRSGRNHGGEFFDERSLYRTPENLDSLMNALQNGTHHHSDTVERQSQAFSTVAKRLEDLNERLRGVIVQANPKQNQDYALPRSGSAAVDLSTIDQQLDFLDQGLRDIGAEHTNLRNSSKHSLNAVEGRIEGINNQLYAMLSRTGNSSGENISPPPPITGGGSQDQLSYLEDSIYNIEQLQYSLSEEIDELRSNSSKNQDIQYEATLMGLWSIIQSGEEEARQKKRERRELLASDSEHEDNLSPDEDFDPNEQFSLNAFSAKVQWLYTRASSLKEKQSILLRQIKQQRELNNRSDAQKEEQFNRLNEQVLSARSEKVSMERELERAMDQLKEFNEQKVEADSLALRAAQERSASLETQLNAQLEEVQNARNLSASLEAQLKAQINEAQNVQERYANLEEQLREAQDATERCATLEMQLREAQDDARVEAATIQAELSQSAAKVDEIMMALRAATTEKEAAEARTAEATKALNGKEEEFRELESEVVRLTTELTFAKAELDGAYGTRAERAAESAANPAIKKELEDLGSKNDALLIEIESLRKAQDAASQSEAQARESERNLKQELSAMAAEYEALTRDSIQNEKDRDVLEASIDKLRDEKEALEMELSDERVKWLGVRSPGQPNGASGNMEATSIRMLREDFRKMMRDRTAEGLRALRNEQEERRKLEALVRSLRREAAPQRSNLSKTMMAQ</sequence>
<evidence type="ECO:0008006" key="7">
    <source>
        <dbReference type="Google" id="ProtNLM"/>
    </source>
</evidence>
<evidence type="ECO:0000256" key="1">
    <source>
        <dbReference type="SAM" id="Coils"/>
    </source>
</evidence>
<feature type="compositionally biased region" description="Basic and acidic residues" evidence="2">
    <location>
        <begin position="260"/>
        <end position="277"/>
    </location>
</feature>
<reference evidence="6" key="1">
    <citation type="journal article" date="2020" name="Stud. Mycol.">
        <title>101 Dothideomycetes genomes: A test case for predicting lifestyles and emergence of pathogens.</title>
        <authorList>
            <person name="Haridas S."/>
            <person name="Albert R."/>
            <person name="Binder M."/>
            <person name="Bloem J."/>
            <person name="LaButti K."/>
            <person name="Salamov A."/>
            <person name="Andreopoulos B."/>
            <person name="Baker S."/>
            <person name="Barry K."/>
            <person name="Bills G."/>
            <person name="Bluhm B."/>
            <person name="Cannon C."/>
            <person name="Castanera R."/>
            <person name="Culley D."/>
            <person name="Daum C."/>
            <person name="Ezra D."/>
            <person name="Gonzalez J."/>
            <person name="Henrissat B."/>
            <person name="Kuo A."/>
            <person name="Liang C."/>
            <person name="Lipzen A."/>
            <person name="Lutzoni F."/>
            <person name="Magnuson J."/>
            <person name="Mondo S."/>
            <person name="Nolan M."/>
            <person name="Ohm R."/>
            <person name="Pangilinan J."/>
            <person name="Park H.-J."/>
            <person name="Ramirez L."/>
            <person name="Alfaro M."/>
            <person name="Sun H."/>
            <person name="Tritt A."/>
            <person name="Yoshinaga Y."/>
            <person name="Zwiers L.-H."/>
            <person name="Turgeon B."/>
            <person name="Goodwin S."/>
            <person name="Spatafora J."/>
            <person name="Crous P."/>
            <person name="Grigoriev I."/>
        </authorList>
    </citation>
    <scope>NUCLEOTIDE SEQUENCE [LARGE SCALE GENOMIC DNA]</scope>
    <source>
        <strain evidence="6">CBS 304.66</strain>
    </source>
</reference>
<evidence type="ECO:0000313" key="5">
    <source>
        <dbReference type="EMBL" id="KAF2267523.1"/>
    </source>
</evidence>
<keyword evidence="1" id="KW-0175">Coiled coil</keyword>
<gene>
    <name evidence="5" type="ORF">CC78DRAFT_541486</name>
</gene>
<dbReference type="OrthoDB" id="5569911at2759"/>
<dbReference type="InterPro" id="IPR056703">
    <property type="entry name" value="DUF7801"/>
</dbReference>
<comment type="caution">
    <text evidence="5">The sequence shown here is derived from an EMBL/GenBank/DDBJ whole genome shotgun (WGS) entry which is preliminary data.</text>
</comment>
<dbReference type="Pfam" id="PF15456">
    <property type="entry name" value="Uds1"/>
    <property type="match status" value="1"/>
</dbReference>
<accession>A0A9P4N6I3</accession>
<keyword evidence="6" id="KW-1185">Reference proteome</keyword>
<organism evidence="5 6">
    <name type="scientific">Lojkania enalia</name>
    <dbReference type="NCBI Taxonomy" id="147567"/>
    <lineage>
        <taxon>Eukaryota</taxon>
        <taxon>Fungi</taxon>
        <taxon>Dikarya</taxon>
        <taxon>Ascomycota</taxon>
        <taxon>Pezizomycotina</taxon>
        <taxon>Dothideomycetes</taxon>
        <taxon>Pleosporomycetidae</taxon>
        <taxon>Pleosporales</taxon>
        <taxon>Pleosporales incertae sedis</taxon>
        <taxon>Lojkania</taxon>
    </lineage>
</organism>
<protein>
    <recommendedName>
        <fullName evidence="7">Up-regulated during septation protein 1 domain-containing protein</fullName>
    </recommendedName>
</protein>
<evidence type="ECO:0000259" key="3">
    <source>
        <dbReference type="Pfam" id="PF15456"/>
    </source>
</evidence>
<dbReference type="AlphaFoldDB" id="A0A9P4N6I3"/>
<dbReference type="Pfam" id="PF25078">
    <property type="entry name" value="DUF7801"/>
    <property type="match status" value="1"/>
</dbReference>
<feature type="region of interest" description="Disordered" evidence="2">
    <location>
        <begin position="404"/>
        <end position="426"/>
    </location>
</feature>
<feature type="coiled-coil region" evidence="1">
    <location>
        <begin position="562"/>
        <end position="758"/>
    </location>
</feature>
<evidence type="ECO:0000259" key="4">
    <source>
        <dbReference type="Pfam" id="PF25078"/>
    </source>
</evidence>
<feature type="coiled-coil region" evidence="1">
    <location>
        <begin position="783"/>
        <end position="873"/>
    </location>
</feature>
<feature type="domain" description="DUF7801" evidence="4">
    <location>
        <begin position="724"/>
        <end position="876"/>
    </location>
</feature>
<feature type="domain" description="Up-regulated during septation protein 1" evidence="3">
    <location>
        <begin position="100"/>
        <end position="229"/>
    </location>
</feature>
<evidence type="ECO:0000256" key="2">
    <source>
        <dbReference type="SAM" id="MobiDB-lite"/>
    </source>
</evidence>